<evidence type="ECO:0000313" key="2">
    <source>
        <dbReference type="EMBL" id="EFQ82181.1"/>
    </source>
</evidence>
<dbReference type="eggNOG" id="COG1075">
    <property type="taxonomic scope" value="Bacteria"/>
</dbReference>
<comment type="caution">
    <text evidence="2">The sequence shown here is derived from an EMBL/GenBank/DDBJ whole genome shotgun (WGS) entry which is preliminary data.</text>
</comment>
<sequence length="478" mass="49931">MGDGLSISGGAGGITANYEDMVSYANLLDEAGDELRSVSGSLAGLLVDGDLLQATALCPGEVAGVLATIDSAATGHRGALWTSVELEVAARYLRTSVDVLQFTDEQLARAEELWWDAAGFTAGAVLPAAALALLVAAAQNPALAAQLYLNRDALLADVQETLYDNPWLMEALSRMAPGLVQGGAFSLAALLPGGPLLLATLSDGNWPTGDYASSVAGLLALARLAGHFEDTGDFRVDRVGEAEEIPISPDSAIRTIFQQQGLLSSDPGQVQVIAVGHPPSYIVQIPGTQVLDTQRGDNPIDNTTNLTLSAGQEAIITDLVAEAMRRADIPAGAPVMLTGHSQGGITAMTMASDPGLRREFNVTSVVTGGSPVGRFDVPDHVSVVSLEHTQDFVPMLDGTANPDRSNWTTVRRALSDSEGTDRGARGPVTAHSTGNYASTGSDVDASTDPGIEAWRRQNEHFFAGTGTSTRYQITPEQP</sequence>
<dbReference type="STRING" id="585531.HMPREF0063_12705"/>
<feature type="compositionally biased region" description="Polar residues" evidence="1">
    <location>
        <begin position="430"/>
        <end position="441"/>
    </location>
</feature>
<dbReference type="EMBL" id="ACLF03000011">
    <property type="protein sequence ID" value="EFQ82181.1"/>
    <property type="molecule type" value="Genomic_DNA"/>
</dbReference>
<dbReference type="SUPFAM" id="SSF53474">
    <property type="entry name" value="alpha/beta-Hydrolases"/>
    <property type="match status" value="1"/>
</dbReference>
<dbReference type="InterPro" id="IPR029058">
    <property type="entry name" value="AB_hydrolase_fold"/>
</dbReference>
<evidence type="ECO:0000256" key="1">
    <source>
        <dbReference type="SAM" id="MobiDB-lite"/>
    </source>
</evidence>
<evidence type="ECO:0000313" key="3">
    <source>
        <dbReference type="Proteomes" id="UP000003111"/>
    </source>
</evidence>
<feature type="region of interest" description="Disordered" evidence="1">
    <location>
        <begin position="413"/>
        <end position="478"/>
    </location>
</feature>
<name>E2SF96_9ACTN</name>
<organism evidence="2 3">
    <name type="scientific">Aeromicrobium marinum DSM 15272</name>
    <dbReference type="NCBI Taxonomy" id="585531"/>
    <lineage>
        <taxon>Bacteria</taxon>
        <taxon>Bacillati</taxon>
        <taxon>Actinomycetota</taxon>
        <taxon>Actinomycetes</taxon>
        <taxon>Propionibacteriales</taxon>
        <taxon>Nocardioidaceae</taxon>
        <taxon>Aeromicrobium</taxon>
    </lineage>
</organism>
<feature type="compositionally biased region" description="Basic and acidic residues" evidence="1">
    <location>
        <begin position="413"/>
        <end position="424"/>
    </location>
</feature>
<dbReference type="OrthoDB" id="5095936at2"/>
<evidence type="ECO:0008006" key="4">
    <source>
        <dbReference type="Google" id="ProtNLM"/>
    </source>
</evidence>
<accession>E2SF96</accession>
<dbReference type="HOGENOM" id="CLU_036798_0_0_11"/>
<keyword evidence="3" id="KW-1185">Reference proteome</keyword>
<dbReference type="RefSeq" id="WP_007079544.1">
    <property type="nucleotide sequence ID" value="NZ_CM001024.1"/>
</dbReference>
<dbReference type="AlphaFoldDB" id="E2SF96"/>
<proteinExistence type="predicted"/>
<dbReference type="Proteomes" id="UP000003111">
    <property type="component" value="Unassembled WGS sequence"/>
</dbReference>
<feature type="compositionally biased region" description="Polar residues" evidence="1">
    <location>
        <begin position="465"/>
        <end position="478"/>
    </location>
</feature>
<gene>
    <name evidence="2" type="ORF">HMPREF0063_12705</name>
</gene>
<dbReference type="Gene3D" id="3.40.50.1820">
    <property type="entry name" value="alpha/beta hydrolase"/>
    <property type="match status" value="1"/>
</dbReference>
<protein>
    <recommendedName>
        <fullName evidence="4">PGAP1-like protein</fullName>
    </recommendedName>
</protein>
<reference evidence="2" key="1">
    <citation type="submission" date="2010-08" db="EMBL/GenBank/DDBJ databases">
        <authorList>
            <person name="Muzny D."/>
            <person name="Qin X."/>
            <person name="Buhay C."/>
            <person name="Dugan-Rocha S."/>
            <person name="Ding Y."/>
            <person name="Chen G."/>
            <person name="Hawes A."/>
            <person name="Holder M."/>
            <person name="Jhangiani S."/>
            <person name="Johnson A."/>
            <person name="Khan Z."/>
            <person name="Li Z."/>
            <person name="Liu W."/>
            <person name="Liu X."/>
            <person name="Perez L."/>
            <person name="Shen H."/>
            <person name="Wang Q."/>
            <person name="Watt J."/>
            <person name="Xi L."/>
            <person name="Xin Y."/>
            <person name="Zhou J."/>
            <person name="Deng J."/>
            <person name="Jiang H."/>
            <person name="Liu Y."/>
            <person name="Qu J."/>
            <person name="Song X.-Z."/>
            <person name="Zhang L."/>
            <person name="Villasana D."/>
            <person name="Johnson A."/>
            <person name="Liu J."/>
            <person name="Liyanage D."/>
            <person name="Lorensuhewa L."/>
            <person name="Robinson T."/>
            <person name="Song A."/>
            <person name="Song B.-B."/>
            <person name="Dinh H."/>
            <person name="Thornton R."/>
            <person name="Coyle M."/>
            <person name="Francisco L."/>
            <person name="Jackson L."/>
            <person name="Javaid M."/>
            <person name="Korchina V."/>
            <person name="Kovar C."/>
            <person name="Mata R."/>
            <person name="Mathew T."/>
            <person name="Ngo R."/>
            <person name="Nguyen L."/>
            <person name="Nguyen N."/>
            <person name="Okwuonu G."/>
            <person name="Ongeri F."/>
            <person name="Pham C."/>
            <person name="Simmons D."/>
            <person name="Wilczek-Boney K."/>
            <person name="Hale W."/>
            <person name="Jakkamsetti A."/>
            <person name="Pham P."/>
            <person name="Ruth R."/>
            <person name="San Lucas F."/>
            <person name="Warren J."/>
            <person name="Zhang J."/>
            <person name="Zhao Z."/>
            <person name="Zhou C."/>
            <person name="Zhu D."/>
            <person name="Lee S."/>
            <person name="Bess C."/>
            <person name="Blankenburg K."/>
            <person name="Forbes L."/>
            <person name="Fu Q."/>
            <person name="Gubbala S."/>
            <person name="Hirani K."/>
            <person name="Jayaseelan J.C."/>
            <person name="Lara F."/>
            <person name="Munidasa M."/>
            <person name="Palculict T."/>
            <person name="Patil S."/>
            <person name="Pu L.-L."/>
            <person name="Saada N."/>
            <person name="Tang L."/>
            <person name="Weissenberger G."/>
            <person name="Zhu Y."/>
            <person name="Hemphill L."/>
            <person name="Shang Y."/>
            <person name="Youmans B."/>
            <person name="Ayvaz T."/>
            <person name="Ross M."/>
            <person name="Santibanez J."/>
            <person name="Aqrawi P."/>
            <person name="Gross S."/>
            <person name="Joshi V."/>
            <person name="Fowler G."/>
            <person name="Nazareth L."/>
            <person name="Reid J."/>
            <person name="Worley K."/>
            <person name="Petrosino J."/>
            <person name="Highlander S."/>
            <person name="Gibbs R."/>
        </authorList>
    </citation>
    <scope>NUCLEOTIDE SEQUENCE [LARGE SCALE GENOMIC DNA]</scope>
    <source>
        <strain evidence="2">DSM 15272</strain>
    </source>
</reference>